<evidence type="ECO:0000313" key="1">
    <source>
        <dbReference type="EMBL" id="CDW25302.1"/>
    </source>
</evidence>
<reference evidence="1" key="1">
    <citation type="submission" date="2014-05" db="EMBL/GenBank/DDBJ databases">
        <authorList>
            <person name="Chronopoulou M."/>
        </authorList>
    </citation>
    <scope>NUCLEOTIDE SEQUENCE</scope>
    <source>
        <tissue evidence="1">Whole organism</tissue>
    </source>
</reference>
<proteinExistence type="predicted"/>
<dbReference type="AlphaFoldDB" id="A0A0K2TI39"/>
<name>A0A0K2TI39_LEPSM</name>
<dbReference type="EMBL" id="HACA01007941">
    <property type="protein sequence ID" value="CDW25302.1"/>
    <property type="molecule type" value="Transcribed_RNA"/>
</dbReference>
<protein>
    <submittedName>
        <fullName evidence="1">Uncharacterized protein</fullName>
    </submittedName>
</protein>
<sequence>MHLHLQVEFSGLGSVPDPANNSKNVFRTASNIGSSSRPSDPFGGGGTIYVFGNSTSSTPQTRMGYFSYGNAPSNQGFVSRNL</sequence>
<organism evidence="1">
    <name type="scientific">Lepeophtheirus salmonis</name>
    <name type="common">Salmon louse</name>
    <name type="synonym">Caligus salmonis</name>
    <dbReference type="NCBI Taxonomy" id="72036"/>
    <lineage>
        <taxon>Eukaryota</taxon>
        <taxon>Metazoa</taxon>
        <taxon>Ecdysozoa</taxon>
        <taxon>Arthropoda</taxon>
        <taxon>Crustacea</taxon>
        <taxon>Multicrustacea</taxon>
        <taxon>Hexanauplia</taxon>
        <taxon>Copepoda</taxon>
        <taxon>Siphonostomatoida</taxon>
        <taxon>Caligidae</taxon>
        <taxon>Lepeophtheirus</taxon>
    </lineage>
</organism>
<accession>A0A0K2TI39</accession>